<organism evidence="12 13">
    <name type="scientific">Silvimonas iriomotensis</name>
    <dbReference type="NCBI Taxonomy" id="449662"/>
    <lineage>
        <taxon>Bacteria</taxon>
        <taxon>Pseudomonadati</taxon>
        <taxon>Pseudomonadota</taxon>
        <taxon>Betaproteobacteria</taxon>
        <taxon>Neisseriales</taxon>
        <taxon>Chitinibacteraceae</taxon>
        <taxon>Silvimonas</taxon>
    </lineage>
</organism>
<accession>A0ABQ2PDH6</accession>
<comment type="subcellular location">
    <subcellularLocation>
        <location evidence="10">Cell inner membrane</location>
        <topology evidence="10">Multi-pass membrane protein</topology>
    </subcellularLocation>
    <subcellularLocation>
        <location evidence="1">Cell membrane</location>
        <topology evidence="1">Multi-pass membrane protein</topology>
    </subcellularLocation>
</comment>
<dbReference type="SUPFAM" id="SSF161098">
    <property type="entry name" value="MetI-like"/>
    <property type="match status" value="1"/>
</dbReference>
<name>A0ABQ2PDH6_9NEIS</name>
<keyword evidence="7 10" id="KW-0812">Transmembrane</keyword>
<sequence>MFSIYARRRFVNFVSLSLSVLAMLFGLFWLAWILYTLFKNGFSSLTPVLFTQTTPAPGSAGGLSNAIIGSLAMSIVGTLVGTPIGILAGTYLAEFGDRGWLAPVTRFINDILLSAPSIVIGLFMYEVYVVHTGHFSGWAGALALAILVIPVVVRTTESMLRLVPHSMREAAYALGAPQWKMTLQVTLRAAKAGVVTGVILAVARIVGETAPLLFTSLNNQFYSNMNQPMANLPVVIFQFAMSPYEDWHNLAWAGSLLIGLFVLVMNILARTLIKPQQQH</sequence>
<evidence type="ECO:0000256" key="9">
    <source>
        <dbReference type="ARBA" id="ARBA00023136"/>
    </source>
</evidence>
<dbReference type="EMBL" id="BMLX01000005">
    <property type="protein sequence ID" value="GGP23319.1"/>
    <property type="molecule type" value="Genomic_DNA"/>
</dbReference>
<evidence type="ECO:0000259" key="11">
    <source>
        <dbReference type="PROSITE" id="PS50928"/>
    </source>
</evidence>
<evidence type="ECO:0000313" key="12">
    <source>
        <dbReference type="EMBL" id="GGP23319.1"/>
    </source>
</evidence>
<dbReference type="Pfam" id="PF00528">
    <property type="entry name" value="BPD_transp_1"/>
    <property type="match status" value="1"/>
</dbReference>
<keyword evidence="5 10" id="KW-1003">Cell membrane</keyword>
<dbReference type="RefSeq" id="WP_188705630.1">
    <property type="nucleotide sequence ID" value="NZ_BMLX01000005.1"/>
</dbReference>
<keyword evidence="6" id="KW-0592">Phosphate transport</keyword>
<dbReference type="PROSITE" id="PS50928">
    <property type="entry name" value="ABC_TM1"/>
    <property type="match status" value="1"/>
</dbReference>
<dbReference type="PANTHER" id="PTHR42922">
    <property type="entry name" value="PHOSPHATE TRANSPORT SYSTEM PERMEASE PROTEIN PSTA"/>
    <property type="match status" value="1"/>
</dbReference>
<evidence type="ECO:0000256" key="7">
    <source>
        <dbReference type="ARBA" id="ARBA00022692"/>
    </source>
</evidence>
<feature type="transmembrane region" description="Helical" evidence="10">
    <location>
        <begin position="135"/>
        <end position="153"/>
    </location>
</feature>
<dbReference type="Gene3D" id="1.10.3720.10">
    <property type="entry name" value="MetI-like"/>
    <property type="match status" value="1"/>
</dbReference>
<dbReference type="PANTHER" id="PTHR42922:SF1">
    <property type="entry name" value="PHOSPHATE TRANSPORT SYSTEM PERMEASE PROTEIN PSTA"/>
    <property type="match status" value="1"/>
</dbReference>
<evidence type="ECO:0000256" key="5">
    <source>
        <dbReference type="ARBA" id="ARBA00022475"/>
    </source>
</evidence>
<feature type="transmembrane region" description="Helical" evidence="10">
    <location>
        <begin position="107"/>
        <end position="129"/>
    </location>
</feature>
<feature type="transmembrane region" description="Helical" evidence="10">
    <location>
        <begin position="12"/>
        <end position="35"/>
    </location>
</feature>
<reference evidence="13" key="1">
    <citation type="journal article" date="2019" name="Int. J. Syst. Evol. Microbiol.">
        <title>The Global Catalogue of Microorganisms (GCM) 10K type strain sequencing project: providing services to taxonomists for standard genome sequencing and annotation.</title>
        <authorList>
            <consortium name="The Broad Institute Genomics Platform"/>
            <consortium name="The Broad Institute Genome Sequencing Center for Infectious Disease"/>
            <person name="Wu L."/>
            <person name="Ma J."/>
        </authorList>
    </citation>
    <scope>NUCLEOTIDE SEQUENCE [LARGE SCALE GENOMIC DNA]</scope>
    <source>
        <strain evidence="13">CGMCC 1.8859</strain>
    </source>
</reference>
<comment type="caution">
    <text evidence="12">The sequence shown here is derived from an EMBL/GenBank/DDBJ whole genome shotgun (WGS) entry which is preliminary data.</text>
</comment>
<feature type="transmembrane region" description="Helical" evidence="10">
    <location>
        <begin position="189"/>
        <end position="207"/>
    </location>
</feature>
<dbReference type="InterPro" id="IPR000515">
    <property type="entry name" value="MetI-like"/>
</dbReference>
<evidence type="ECO:0000256" key="4">
    <source>
        <dbReference type="ARBA" id="ARBA00022448"/>
    </source>
</evidence>
<evidence type="ECO:0000256" key="6">
    <source>
        <dbReference type="ARBA" id="ARBA00022592"/>
    </source>
</evidence>
<proteinExistence type="inferred from homology"/>
<feature type="transmembrane region" description="Helical" evidence="10">
    <location>
        <begin position="250"/>
        <end position="269"/>
    </location>
</feature>
<feature type="transmembrane region" description="Helical" evidence="10">
    <location>
        <begin position="67"/>
        <end position="95"/>
    </location>
</feature>
<dbReference type="InterPro" id="IPR051408">
    <property type="entry name" value="Phosphate_transprt_permease"/>
</dbReference>
<comment type="similarity">
    <text evidence="2 10">Belongs to the binding-protein-dependent transport system permease family. CysTW subfamily.</text>
</comment>
<keyword evidence="4" id="KW-0813">Transport</keyword>
<keyword evidence="8 10" id="KW-1133">Transmembrane helix</keyword>
<dbReference type="NCBIfam" id="TIGR00974">
    <property type="entry name" value="3a0107s02c"/>
    <property type="match status" value="1"/>
</dbReference>
<dbReference type="Proteomes" id="UP000637267">
    <property type="component" value="Unassembled WGS sequence"/>
</dbReference>
<evidence type="ECO:0000256" key="2">
    <source>
        <dbReference type="ARBA" id="ARBA00007069"/>
    </source>
</evidence>
<dbReference type="InterPro" id="IPR035906">
    <property type="entry name" value="MetI-like_sf"/>
</dbReference>
<feature type="domain" description="ABC transmembrane type-1" evidence="11">
    <location>
        <begin position="67"/>
        <end position="269"/>
    </location>
</feature>
<evidence type="ECO:0000256" key="8">
    <source>
        <dbReference type="ARBA" id="ARBA00022989"/>
    </source>
</evidence>
<evidence type="ECO:0000313" key="13">
    <source>
        <dbReference type="Proteomes" id="UP000637267"/>
    </source>
</evidence>
<dbReference type="InterPro" id="IPR005672">
    <property type="entry name" value="Phosphate_PstA"/>
</dbReference>
<keyword evidence="13" id="KW-1185">Reference proteome</keyword>
<dbReference type="CDD" id="cd06261">
    <property type="entry name" value="TM_PBP2"/>
    <property type="match status" value="1"/>
</dbReference>
<evidence type="ECO:0000256" key="1">
    <source>
        <dbReference type="ARBA" id="ARBA00004651"/>
    </source>
</evidence>
<protein>
    <recommendedName>
        <fullName evidence="3 10">Phosphate transport system permease protein PstA</fullName>
    </recommendedName>
</protein>
<evidence type="ECO:0000256" key="3">
    <source>
        <dbReference type="ARBA" id="ARBA00016864"/>
    </source>
</evidence>
<evidence type="ECO:0000256" key="10">
    <source>
        <dbReference type="RuleBase" id="RU363043"/>
    </source>
</evidence>
<keyword evidence="9 10" id="KW-0472">Membrane</keyword>
<gene>
    <name evidence="12" type="primary">pstA</name>
    <name evidence="12" type="ORF">GCM10010970_33190</name>
</gene>